<comment type="catalytic activity">
    <reaction evidence="3">
        <text>[thioredoxin]-dithiol + NADP(+) = [thioredoxin]-disulfide + NADPH + H(+)</text>
        <dbReference type="Rhea" id="RHEA:20345"/>
        <dbReference type="Rhea" id="RHEA-COMP:10698"/>
        <dbReference type="Rhea" id="RHEA-COMP:10700"/>
        <dbReference type="ChEBI" id="CHEBI:15378"/>
        <dbReference type="ChEBI" id="CHEBI:29950"/>
        <dbReference type="ChEBI" id="CHEBI:50058"/>
        <dbReference type="ChEBI" id="CHEBI:57783"/>
        <dbReference type="ChEBI" id="CHEBI:58349"/>
        <dbReference type="EC" id="1.8.1.9"/>
    </reaction>
</comment>
<name>A0A243RSS7_9ACTN</name>
<keyword evidence="1" id="KW-0285">Flavoprotein</keyword>
<dbReference type="Pfam" id="PF07992">
    <property type="entry name" value="Pyr_redox_2"/>
    <property type="match status" value="1"/>
</dbReference>
<dbReference type="GO" id="GO:0004791">
    <property type="term" value="F:thioredoxin-disulfide reductase (NADPH) activity"/>
    <property type="evidence" value="ECO:0007669"/>
    <property type="project" value="UniProtKB-EC"/>
</dbReference>
<dbReference type="AlphaFoldDB" id="A0A243RSS7"/>
<dbReference type="PRINTS" id="PR00368">
    <property type="entry name" value="FADPNR"/>
</dbReference>
<protein>
    <submittedName>
        <fullName evidence="5">Thioredoxin reductase</fullName>
    </submittedName>
</protein>
<feature type="domain" description="FAD/NAD(P)-binding" evidence="4">
    <location>
        <begin position="21"/>
        <end position="293"/>
    </location>
</feature>
<comment type="caution">
    <text evidence="5">The sequence shown here is derived from an EMBL/GenBank/DDBJ whole genome shotgun (WGS) entry which is preliminary data.</text>
</comment>
<evidence type="ECO:0000259" key="4">
    <source>
        <dbReference type="Pfam" id="PF07992"/>
    </source>
</evidence>
<evidence type="ECO:0000256" key="2">
    <source>
        <dbReference type="ARBA" id="ARBA00023002"/>
    </source>
</evidence>
<dbReference type="InterPro" id="IPR050097">
    <property type="entry name" value="Ferredoxin-NADP_redctase_2"/>
</dbReference>
<keyword evidence="6" id="KW-1185">Reference proteome</keyword>
<evidence type="ECO:0000313" key="5">
    <source>
        <dbReference type="EMBL" id="OUC98104.1"/>
    </source>
</evidence>
<evidence type="ECO:0000256" key="1">
    <source>
        <dbReference type="ARBA" id="ARBA00022630"/>
    </source>
</evidence>
<organism evidence="5 6">
    <name type="scientific">Streptosporangium minutum</name>
    <dbReference type="NCBI Taxonomy" id="569862"/>
    <lineage>
        <taxon>Bacteria</taxon>
        <taxon>Bacillati</taxon>
        <taxon>Actinomycetota</taxon>
        <taxon>Actinomycetes</taxon>
        <taxon>Streptosporangiales</taxon>
        <taxon>Streptosporangiaceae</taxon>
        <taxon>Streptosporangium</taxon>
    </lineage>
</organism>
<reference evidence="5 6" key="1">
    <citation type="submission" date="2017-05" db="EMBL/GenBank/DDBJ databases">
        <title>Biotechnological potential of actinobacteria isolated from South African environments.</title>
        <authorList>
            <person name="Le Roes-Hill M."/>
            <person name="Prins A."/>
            <person name="Durrell K.A."/>
        </authorList>
    </citation>
    <scope>NUCLEOTIDE SEQUENCE [LARGE SCALE GENOMIC DNA]</scope>
    <source>
        <strain evidence="5">M26</strain>
    </source>
</reference>
<dbReference type="RefSeq" id="WP_086570050.1">
    <property type="nucleotide sequence ID" value="NZ_NGFP01000026.1"/>
</dbReference>
<gene>
    <name evidence="5" type="ORF">CA984_08535</name>
</gene>
<dbReference type="Proteomes" id="UP000194761">
    <property type="component" value="Unassembled WGS sequence"/>
</dbReference>
<proteinExistence type="predicted"/>
<evidence type="ECO:0000313" key="6">
    <source>
        <dbReference type="Proteomes" id="UP000194761"/>
    </source>
</evidence>
<evidence type="ECO:0000256" key="3">
    <source>
        <dbReference type="ARBA" id="ARBA00048132"/>
    </source>
</evidence>
<dbReference type="PRINTS" id="PR00469">
    <property type="entry name" value="PNDRDTASEII"/>
</dbReference>
<accession>A0A243RSS7</accession>
<sequence length="331" mass="35568">MIKATNDQNGGALYAADDEAYDVVVVGAGAAGLNAALLLGRARRKVAVIDAGEPRNAPAAHMHGFLSRDGLSPATLLELGRAEVARYGVRLIQGRVEQIDRGYHVRMVGGPVIKGRRVLVATGLRDELPDIPGVHERWGKDVLHCPYCHAYEVRDRPLAVLGTHPGAVHQALLLRAWSDDVAFFPHALELTAQDRERLEARGLRVVEGEIKRLVVDGDRLHGIELADGRAVPRAAAFLFPRMVPRDELLTHLGCDKDDNGWVATDRTGRTGVAGVWAAGNVIDPRAQVVTAAGMGSAAAFAMNTDLLDEDVDRAVEQHRAATAVTARGDGR</sequence>
<dbReference type="SUPFAM" id="SSF51905">
    <property type="entry name" value="FAD/NAD(P)-binding domain"/>
    <property type="match status" value="1"/>
</dbReference>
<dbReference type="InterPro" id="IPR023753">
    <property type="entry name" value="FAD/NAD-binding_dom"/>
</dbReference>
<dbReference type="PANTHER" id="PTHR48105">
    <property type="entry name" value="THIOREDOXIN REDUCTASE 1-RELATED-RELATED"/>
    <property type="match status" value="1"/>
</dbReference>
<dbReference type="EMBL" id="NGFP01000026">
    <property type="protein sequence ID" value="OUC98104.1"/>
    <property type="molecule type" value="Genomic_DNA"/>
</dbReference>
<dbReference type="InterPro" id="IPR036188">
    <property type="entry name" value="FAD/NAD-bd_sf"/>
</dbReference>
<dbReference type="Gene3D" id="3.50.50.60">
    <property type="entry name" value="FAD/NAD(P)-binding domain"/>
    <property type="match status" value="2"/>
</dbReference>
<keyword evidence="2" id="KW-0560">Oxidoreductase</keyword>